<dbReference type="AlphaFoldDB" id="A0A5C3N284"/>
<protein>
    <submittedName>
        <fullName evidence="1">Uncharacterized protein</fullName>
    </submittedName>
</protein>
<gene>
    <name evidence="1" type="ORF">OE88DRAFT_1644993</name>
</gene>
<dbReference type="Proteomes" id="UP000305948">
    <property type="component" value="Unassembled WGS sequence"/>
</dbReference>
<dbReference type="OrthoDB" id="3262173at2759"/>
<organism evidence="1 2">
    <name type="scientific">Heliocybe sulcata</name>
    <dbReference type="NCBI Taxonomy" id="5364"/>
    <lineage>
        <taxon>Eukaryota</taxon>
        <taxon>Fungi</taxon>
        <taxon>Dikarya</taxon>
        <taxon>Basidiomycota</taxon>
        <taxon>Agaricomycotina</taxon>
        <taxon>Agaricomycetes</taxon>
        <taxon>Gloeophyllales</taxon>
        <taxon>Gloeophyllaceae</taxon>
        <taxon>Heliocybe</taxon>
    </lineage>
</organism>
<accession>A0A5C3N284</accession>
<dbReference type="EMBL" id="ML213511">
    <property type="protein sequence ID" value="TFK51560.1"/>
    <property type="molecule type" value="Genomic_DNA"/>
</dbReference>
<evidence type="ECO:0000313" key="1">
    <source>
        <dbReference type="EMBL" id="TFK51560.1"/>
    </source>
</evidence>
<name>A0A5C3N284_9AGAM</name>
<sequence length="172" mass="18651">MHCINCGKWISLGERPTYAITPSRTISSGGSSEWLLLDLAVPRVLLLISDLPPVRPSDRVALAERKLKVVNGPQARAFAPRAMERAAPIPNRSPSSRQLVNSTAAAVSDTEEVGFIGSACKNSWAVAQILGAKLRVDFVKATAYGLIALYALPEKYGLCLRLPKETHQYPVI</sequence>
<keyword evidence="2" id="KW-1185">Reference proteome</keyword>
<proteinExistence type="predicted"/>
<evidence type="ECO:0000313" key="2">
    <source>
        <dbReference type="Proteomes" id="UP000305948"/>
    </source>
</evidence>
<reference evidence="1 2" key="1">
    <citation type="journal article" date="2019" name="Nat. Ecol. Evol.">
        <title>Megaphylogeny resolves global patterns of mushroom evolution.</title>
        <authorList>
            <person name="Varga T."/>
            <person name="Krizsan K."/>
            <person name="Foldi C."/>
            <person name="Dima B."/>
            <person name="Sanchez-Garcia M."/>
            <person name="Sanchez-Ramirez S."/>
            <person name="Szollosi G.J."/>
            <person name="Szarkandi J.G."/>
            <person name="Papp V."/>
            <person name="Albert L."/>
            <person name="Andreopoulos W."/>
            <person name="Angelini C."/>
            <person name="Antonin V."/>
            <person name="Barry K.W."/>
            <person name="Bougher N.L."/>
            <person name="Buchanan P."/>
            <person name="Buyck B."/>
            <person name="Bense V."/>
            <person name="Catcheside P."/>
            <person name="Chovatia M."/>
            <person name="Cooper J."/>
            <person name="Damon W."/>
            <person name="Desjardin D."/>
            <person name="Finy P."/>
            <person name="Geml J."/>
            <person name="Haridas S."/>
            <person name="Hughes K."/>
            <person name="Justo A."/>
            <person name="Karasinski D."/>
            <person name="Kautmanova I."/>
            <person name="Kiss B."/>
            <person name="Kocsube S."/>
            <person name="Kotiranta H."/>
            <person name="LaButti K.M."/>
            <person name="Lechner B.E."/>
            <person name="Liimatainen K."/>
            <person name="Lipzen A."/>
            <person name="Lukacs Z."/>
            <person name="Mihaltcheva S."/>
            <person name="Morgado L.N."/>
            <person name="Niskanen T."/>
            <person name="Noordeloos M.E."/>
            <person name="Ohm R.A."/>
            <person name="Ortiz-Santana B."/>
            <person name="Ovrebo C."/>
            <person name="Racz N."/>
            <person name="Riley R."/>
            <person name="Savchenko A."/>
            <person name="Shiryaev A."/>
            <person name="Soop K."/>
            <person name="Spirin V."/>
            <person name="Szebenyi C."/>
            <person name="Tomsovsky M."/>
            <person name="Tulloss R.E."/>
            <person name="Uehling J."/>
            <person name="Grigoriev I.V."/>
            <person name="Vagvolgyi C."/>
            <person name="Papp T."/>
            <person name="Martin F.M."/>
            <person name="Miettinen O."/>
            <person name="Hibbett D.S."/>
            <person name="Nagy L.G."/>
        </authorList>
    </citation>
    <scope>NUCLEOTIDE SEQUENCE [LARGE SCALE GENOMIC DNA]</scope>
    <source>
        <strain evidence="1 2">OMC1185</strain>
    </source>
</reference>